<dbReference type="RefSeq" id="XP_014539872.2">
    <property type="nucleotide sequence ID" value="XM_014684386.2"/>
</dbReference>
<dbReference type="AlphaFoldDB" id="A0A7D5YX99"/>
<dbReference type="EMBL" id="CP058938">
    <property type="protein sequence ID" value="QLI74800.1"/>
    <property type="molecule type" value="Genomic_DNA"/>
</dbReference>
<evidence type="ECO:0000313" key="3">
    <source>
        <dbReference type="Proteomes" id="UP000510686"/>
    </source>
</evidence>
<protein>
    <recommendedName>
        <fullName evidence="4">Small secreted protein</fullName>
    </recommendedName>
</protein>
<keyword evidence="3" id="KW-1185">Reference proteome</keyword>
<evidence type="ECO:0000256" key="1">
    <source>
        <dbReference type="SAM" id="MobiDB-lite"/>
    </source>
</evidence>
<organism evidence="2 3">
    <name type="scientific">Metarhizium brunneum</name>
    <dbReference type="NCBI Taxonomy" id="500148"/>
    <lineage>
        <taxon>Eukaryota</taxon>
        <taxon>Fungi</taxon>
        <taxon>Dikarya</taxon>
        <taxon>Ascomycota</taxon>
        <taxon>Pezizomycotina</taxon>
        <taxon>Sordariomycetes</taxon>
        <taxon>Hypocreomycetidae</taxon>
        <taxon>Hypocreales</taxon>
        <taxon>Clavicipitaceae</taxon>
        <taxon>Metarhizium</taxon>
    </lineage>
</organism>
<evidence type="ECO:0008006" key="4">
    <source>
        <dbReference type="Google" id="ProtNLM"/>
    </source>
</evidence>
<dbReference type="KEGG" id="mbrn:26247311"/>
<evidence type="ECO:0000313" key="2">
    <source>
        <dbReference type="EMBL" id="QLI74800.1"/>
    </source>
</evidence>
<feature type="region of interest" description="Disordered" evidence="1">
    <location>
        <begin position="1"/>
        <end position="55"/>
    </location>
</feature>
<name>A0A7D5YX99_9HYPO</name>
<dbReference type="GeneID" id="26247311"/>
<gene>
    <name evidence="2" type="ORF">G6M90_00g106560</name>
</gene>
<accession>A0A7D5YX99</accession>
<reference evidence="2 3" key="1">
    <citation type="submission" date="2020-07" db="EMBL/GenBank/DDBJ databases">
        <title>Telomere length de novo assembly of all 7 chromosomes of the fungus, Metarhizium brunneum, using a novel assembly pipeline.</title>
        <authorList>
            <person name="Saud z."/>
            <person name="Kortsinoglou A."/>
            <person name="Kouvelis V.N."/>
            <person name="Butt T.M."/>
        </authorList>
    </citation>
    <scope>NUCLEOTIDE SEQUENCE [LARGE SCALE GENOMIC DNA]</scope>
    <source>
        <strain evidence="2 3">4556</strain>
    </source>
</reference>
<proteinExistence type="predicted"/>
<sequence>MSEEESRPKKMCPKCSVRAPLALKADTADTTGNPTKRRSTAATLPPTPPRPKNISATHILKPHISPRPLRKMKPTSILAGLASSAAAMPAHTIQPDQVLETSAEFAAQFNPAPVPRWTVQEARRACAQDDSLCTWRFLVDTHVAAKTDVTFVVRGPGASRNSGGAQNLGDFTFTSGYDAAGFTTFAAVDNRRGLIAFPAYSDADVADGRVAVDRDYDVYYVRS</sequence>
<dbReference type="OrthoDB" id="5352317at2759"/>
<dbReference type="Proteomes" id="UP000510686">
    <property type="component" value="Chromosome 7"/>
</dbReference>